<dbReference type="EMBL" id="MU128911">
    <property type="protein sequence ID" value="KAF9520465.1"/>
    <property type="molecule type" value="Genomic_DNA"/>
</dbReference>
<accession>A0A9P6E2L5</accession>
<proteinExistence type="predicted"/>
<evidence type="ECO:0000313" key="1">
    <source>
        <dbReference type="EMBL" id="KAF9520465.1"/>
    </source>
</evidence>
<name>A0A9P6E2L5_9AGAM</name>
<protein>
    <submittedName>
        <fullName evidence="1">Uncharacterized protein</fullName>
    </submittedName>
</protein>
<sequence length="61" mass="7082">MGLGKTIEVIALILLHTPVHRNMLPLIWNTDLQIWIKPVKVCAEIILLQNNVTPKQIRRHH</sequence>
<keyword evidence="2" id="KW-1185">Reference proteome</keyword>
<dbReference type="Proteomes" id="UP000886523">
    <property type="component" value="Unassembled WGS sequence"/>
</dbReference>
<dbReference type="AlphaFoldDB" id="A0A9P6E2L5"/>
<reference evidence="1" key="1">
    <citation type="journal article" date="2020" name="Nat. Commun.">
        <title>Large-scale genome sequencing of mycorrhizal fungi provides insights into the early evolution of symbiotic traits.</title>
        <authorList>
            <person name="Miyauchi S."/>
            <person name="Kiss E."/>
            <person name="Kuo A."/>
            <person name="Drula E."/>
            <person name="Kohler A."/>
            <person name="Sanchez-Garcia M."/>
            <person name="Morin E."/>
            <person name="Andreopoulos B."/>
            <person name="Barry K.W."/>
            <person name="Bonito G."/>
            <person name="Buee M."/>
            <person name="Carver A."/>
            <person name="Chen C."/>
            <person name="Cichocki N."/>
            <person name="Clum A."/>
            <person name="Culley D."/>
            <person name="Crous P.W."/>
            <person name="Fauchery L."/>
            <person name="Girlanda M."/>
            <person name="Hayes R.D."/>
            <person name="Keri Z."/>
            <person name="LaButti K."/>
            <person name="Lipzen A."/>
            <person name="Lombard V."/>
            <person name="Magnuson J."/>
            <person name="Maillard F."/>
            <person name="Murat C."/>
            <person name="Nolan M."/>
            <person name="Ohm R.A."/>
            <person name="Pangilinan J."/>
            <person name="Pereira M.F."/>
            <person name="Perotto S."/>
            <person name="Peter M."/>
            <person name="Pfister S."/>
            <person name="Riley R."/>
            <person name="Sitrit Y."/>
            <person name="Stielow J.B."/>
            <person name="Szollosi G."/>
            <person name="Zifcakova L."/>
            <person name="Stursova M."/>
            <person name="Spatafora J.W."/>
            <person name="Tedersoo L."/>
            <person name="Vaario L.M."/>
            <person name="Yamada A."/>
            <person name="Yan M."/>
            <person name="Wang P."/>
            <person name="Xu J."/>
            <person name="Bruns T."/>
            <person name="Baldrian P."/>
            <person name="Vilgalys R."/>
            <person name="Dunand C."/>
            <person name="Henrissat B."/>
            <person name="Grigoriev I.V."/>
            <person name="Hibbett D."/>
            <person name="Nagy L.G."/>
            <person name="Martin F.M."/>
        </authorList>
    </citation>
    <scope>NUCLEOTIDE SEQUENCE</scope>
    <source>
        <strain evidence="1">UP504</strain>
    </source>
</reference>
<organism evidence="1 2">
    <name type="scientific">Hydnum rufescens UP504</name>
    <dbReference type="NCBI Taxonomy" id="1448309"/>
    <lineage>
        <taxon>Eukaryota</taxon>
        <taxon>Fungi</taxon>
        <taxon>Dikarya</taxon>
        <taxon>Basidiomycota</taxon>
        <taxon>Agaricomycotina</taxon>
        <taxon>Agaricomycetes</taxon>
        <taxon>Cantharellales</taxon>
        <taxon>Hydnaceae</taxon>
        <taxon>Hydnum</taxon>
    </lineage>
</organism>
<comment type="caution">
    <text evidence="1">The sequence shown here is derived from an EMBL/GenBank/DDBJ whole genome shotgun (WGS) entry which is preliminary data.</text>
</comment>
<evidence type="ECO:0000313" key="2">
    <source>
        <dbReference type="Proteomes" id="UP000886523"/>
    </source>
</evidence>
<gene>
    <name evidence="1" type="ORF">BS47DRAFT_1335632</name>
</gene>